<feature type="compositionally biased region" description="Basic and acidic residues" evidence="3">
    <location>
        <begin position="1658"/>
        <end position="1670"/>
    </location>
</feature>
<gene>
    <name evidence="5" type="primary">LOC106746762</name>
</gene>
<keyword evidence="2" id="KW-0175">Coiled coil</keyword>
<feature type="compositionally biased region" description="Gly residues" evidence="3">
    <location>
        <begin position="2051"/>
        <end position="2088"/>
    </location>
</feature>
<feature type="region of interest" description="Disordered" evidence="3">
    <location>
        <begin position="1713"/>
        <end position="1765"/>
    </location>
</feature>
<feature type="region of interest" description="Disordered" evidence="3">
    <location>
        <begin position="442"/>
        <end position="478"/>
    </location>
</feature>
<feature type="compositionally biased region" description="Low complexity" evidence="3">
    <location>
        <begin position="883"/>
        <end position="900"/>
    </location>
</feature>
<dbReference type="GO" id="GO:1990756">
    <property type="term" value="F:ubiquitin-like ligase-substrate adaptor activity"/>
    <property type="evidence" value="ECO:0007669"/>
    <property type="project" value="TreeGrafter"/>
</dbReference>
<reference evidence="5" key="1">
    <citation type="submission" date="2025-08" db="UniProtKB">
        <authorList>
            <consortium name="RefSeq"/>
        </authorList>
    </citation>
    <scope>IDENTIFICATION</scope>
</reference>
<dbReference type="GO" id="GO:0000423">
    <property type="term" value="P:mitophagy"/>
    <property type="evidence" value="ECO:0007669"/>
    <property type="project" value="TreeGrafter"/>
</dbReference>
<feature type="compositionally biased region" description="Polar residues" evidence="3">
    <location>
        <begin position="915"/>
        <end position="929"/>
    </location>
</feature>
<feature type="coiled-coil region" evidence="2">
    <location>
        <begin position="563"/>
        <end position="600"/>
    </location>
</feature>
<dbReference type="PANTHER" id="PTHR22874:SF1">
    <property type="entry name" value="ACTIVATING MOLECULE IN BECN1-REGULATED AUTOPHAGY PROTEIN 1"/>
    <property type="match status" value="1"/>
</dbReference>
<feature type="compositionally biased region" description="Basic and acidic residues" evidence="3">
    <location>
        <begin position="681"/>
        <end position="690"/>
    </location>
</feature>
<feature type="compositionally biased region" description="Low complexity" evidence="3">
    <location>
        <begin position="1367"/>
        <end position="1385"/>
    </location>
</feature>
<feature type="region of interest" description="Disordered" evidence="3">
    <location>
        <begin position="636"/>
        <end position="770"/>
    </location>
</feature>
<feature type="region of interest" description="Disordered" evidence="3">
    <location>
        <begin position="1345"/>
        <end position="1419"/>
    </location>
</feature>
<feature type="compositionally biased region" description="Low complexity" evidence="3">
    <location>
        <begin position="732"/>
        <end position="757"/>
    </location>
</feature>
<dbReference type="OrthoDB" id="6363363at2759"/>
<feature type="compositionally biased region" description="Low complexity" evidence="3">
    <location>
        <begin position="1732"/>
        <end position="1754"/>
    </location>
</feature>
<sequence length="2363" mass="263885">MGKVKKKPELLHRSKSRNVLRNLMLRDFGLRTTHKTSTRELEPIAETNLVLKDHKELKCELPGVPRATFLMVFSPDGTKVASTHGNHNVYITEITTGKNIRTLSGHPRTPWCIAFHPSSSQILASGCLGGQVRVWDLSGGSEIWNAESQTVIASLAFHPSERLLVIATYNEIHFWDWSKSQPFAVATTKTEKEKVRYVAFDNLGRKLITGIANTPQVQSQWDRAPVGQLLRNSLMNLRYPRVGMPDIDLPPWHLWNHGSVYGRGPADYAERTSRAYLFMRRGLEMSRMRYNNNQELRGGLRQEEARFPRRRNLSEELNQTREATSRPSIARNLHLPGVSLDNMDNAENRSADDSNDDEASAALALARQREVDAVREQLQLPSARDPRDELYERLNNAWVGVDERLQRGNSQDPERRINLCYRNLVDQYVTLVRRYFDVSNRNRDTIDRGTDPMDIPETSSSANPEESSGRNETATESSIRRLRNELNSSAQANNTNLERLQRCRRLLMERSEQEEIGTTLQNLREALNAAAENNSSCLVRLQKLRERLQRQTTTLFDHSYNCNSRLQLLRNALNDEIEALNNMEVQFTNTSSRIERLRDEFTMYGILPRNRHIASDPTEQLNLSEAEWRALVANDEPLPSTSSGLTGDELHPSLPAGAATRRSDLHPESDVFPSSSSAGNETRRNEERGADGNASASSRGNRNQNPGRATRRRFDATDTEDEPPRRRKRKLGPPFISLPYIGDSSSSSDEGYLGSTSRNGPSNFTVSSHSAFQPNVPKLAAQLSRSQNQEVPAGSSRLNDEEMDRNDLSDNVNNEANESNVETNRTLRIIQQCNRAQRNLSLLRRVLDVLQRHLHADRMENNNTVQQVSLDDSENGYWLLEENSNSDSNLDDSSSNTNSNARRWTSRWIQLDNSSRNTEYANNDLPSEQAQERSLSEDVADQNSNDTRHRDPSTMRDRNRLSPVSLNPSRYEQPPLFPFRSLRENQSRRVDQNQTPATSDFAHGTPFHLQMPDSSATDVFASLTEGVNDPAARSADRSNRESSFASGSNRQRGQRSPDDADLDLRVLGSVDLREGSLGVRQGIQLLNRHIDNMQRLCRARLEIVQLCQVRKMWEDLQRQIRSLHVTVRVERLNNNNDQTEAQREAGNGNPGAPSTASTASTATSSSTNSQNESAKNYKKALLENYQRQNSENDQARTYDHSQPSTSRGITERSREEEFATSPASSSGVRNVEETSTNISLSNLLPSDSELRQMLSHNLKEMLDGWYSRLTSRCQNCAPPSDGNATPQYATNDHTYSNLATTSRDASQLPSMSSIVSNIGANSSLPTVTALTSQLRPLPSISNFVSGIDRNAGSTQMPRADADPPPAANTSGNNGSNADDANANSDLVTQYPVNQSGSSTSTSSPESSSGGSRWRSRRYQNLRQRMNLRLLRSWLMRSRNLKQSRIGPQSPNNPFRHCENVRRPWHLRRNAPGGSGSSNGERDRRQTTSESLQKIAEDLMRLQSLVRQQRALTRSGNVNRGSDSDSQSENRDHENQEMEQIRETTRLRARQVLGLMVRSLIQFFEVTRSGNGSQSNVLYEQMYKMYVLLHLALELTDLLLAQLVITRRELESSQYGPFTSDLSVDNNVSRTENARPNNSIDNSLQTESGRSNDTAQNRRNTERERFSRGGRSDIPSTSAGVYRGNAEDLLSAPGNRHHPMAEQLKKLFYTPRHARAGTHSGSNGSSMENQNTARSNNSNNNNGSSDDNNSSGNARDNNRQQSSGSPLLSETMLSAEVQSIVERIQSSSSINSGEMRTRIVENWAAGPRDNNPREQPRNESDSVARTRDFRRCRRNAVAFDPPPRRANDEPAGNSRENETAQVPSTSYAWPGFPVDAQQGSRLLQQRPPRTGHQSAPLARAALPFRDSLYPRYPLRDGNSIDLVAGVDVCSWRRFLHRESGSTLRQEFNVPELQVNSIPVSDLNNFPHNLRRRRISPPASTTHPLSSGAETIAQRLLSFGVDRNGDRANDLASQPGPSSALPNNNRNRSLPYQLFSPAFLAVWRSSASSGIRPGPGGDDGNGGGGNGGGGGGNGGNGGGGGGGNGGGGQDPGNDDSDDIDFDHIPVSMFNTLEMQSYRVQAWDFTNGDIPDITDPEKNVVVRECKIHNDASIDISSDGKLLATLLPSGRINVTTMLGVYSLQWETLGERIYSTKIDQTVVSVSMSPTQQHLLVGLARRIHVPARPFPMALIYKLIERQPEDERQAPLEPANDSRASYKMYDRADVGYHRADELAHSMANATNATNNSARQNAAADRPHVQDWRIRNMRTELDIKSNRESMVLIRELLQSSRETTGYVSLNCIRWAPQPGQGMVYATNTGQLNILQ</sequence>
<dbReference type="GO" id="GO:0000045">
    <property type="term" value="P:autophagosome assembly"/>
    <property type="evidence" value="ECO:0007669"/>
    <property type="project" value="TreeGrafter"/>
</dbReference>
<keyword evidence="4" id="KW-1185">Reference proteome</keyword>
<keyword evidence="1" id="KW-0853">WD repeat</keyword>
<evidence type="ECO:0000256" key="2">
    <source>
        <dbReference type="SAM" id="Coils"/>
    </source>
</evidence>
<feature type="compositionally biased region" description="Basic and acidic residues" evidence="3">
    <location>
        <begin position="1809"/>
        <end position="1828"/>
    </location>
</feature>
<feature type="repeat" description="WD" evidence="1">
    <location>
        <begin position="103"/>
        <end position="145"/>
    </location>
</feature>
<dbReference type="SMART" id="SM00320">
    <property type="entry name" value="WD40"/>
    <property type="match status" value="4"/>
</dbReference>
<feature type="compositionally biased region" description="Basic and acidic residues" evidence="3">
    <location>
        <begin position="442"/>
        <end position="451"/>
    </location>
</feature>
<feature type="compositionally biased region" description="Polar residues" evidence="3">
    <location>
        <begin position="694"/>
        <end position="707"/>
    </location>
</feature>
<feature type="compositionally biased region" description="Polar residues" evidence="3">
    <location>
        <begin position="1614"/>
        <end position="1657"/>
    </location>
</feature>
<feature type="compositionally biased region" description="Basic and acidic residues" evidence="3">
    <location>
        <begin position="1527"/>
        <end position="1542"/>
    </location>
</feature>
<accession>A0A6P3XLU3</accession>
<dbReference type="InterPro" id="IPR036322">
    <property type="entry name" value="WD40_repeat_dom_sf"/>
</dbReference>
<feature type="compositionally biased region" description="Polar residues" evidence="3">
    <location>
        <begin position="1976"/>
        <end position="1986"/>
    </location>
</feature>
<feature type="compositionally biased region" description="Polar residues" evidence="3">
    <location>
        <begin position="2009"/>
        <end position="2023"/>
    </location>
</feature>
<feature type="region of interest" description="Disordered" evidence="3">
    <location>
        <begin position="1510"/>
        <end position="1542"/>
    </location>
</feature>
<dbReference type="PROSITE" id="PS50294">
    <property type="entry name" value="WD_REPEATS_REGION"/>
    <property type="match status" value="1"/>
</dbReference>
<protein>
    <submittedName>
        <fullName evidence="5">Uncharacterized protein LOC106746762 isoform X1</fullName>
    </submittedName>
</protein>
<feature type="compositionally biased region" description="Low complexity" evidence="3">
    <location>
        <begin position="1154"/>
        <end position="1167"/>
    </location>
</feature>
<feature type="region of interest" description="Disordered" evidence="3">
    <location>
        <begin position="782"/>
        <end position="819"/>
    </location>
</feature>
<feature type="compositionally biased region" description="Polar residues" evidence="3">
    <location>
        <begin position="1510"/>
        <end position="1526"/>
    </location>
</feature>
<dbReference type="GeneID" id="106746762"/>
<dbReference type="Pfam" id="PF00400">
    <property type="entry name" value="WD40"/>
    <property type="match status" value="1"/>
</dbReference>
<name>A0A6P3XLU3_DINQU</name>
<feature type="region of interest" description="Disordered" evidence="3">
    <location>
        <begin position="1967"/>
        <end position="1986"/>
    </location>
</feature>
<organism evidence="4 5">
    <name type="scientific">Dinoponera quadriceps</name>
    <name type="common">South American ant</name>
    <dbReference type="NCBI Taxonomy" id="609295"/>
    <lineage>
        <taxon>Eukaryota</taxon>
        <taxon>Metazoa</taxon>
        <taxon>Ecdysozoa</taxon>
        <taxon>Arthropoda</taxon>
        <taxon>Hexapoda</taxon>
        <taxon>Insecta</taxon>
        <taxon>Pterygota</taxon>
        <taxon>Neoptera</taxon>
        <taxon>Endopterygota</taxon>
        <taxon>Hymenoptera</taxon>
        <taxon>Apocrita</taxon>
        <taxon>Aculeata</taxon>
        <taxon>Formicoidea</taxon>
        <taxon>Formicidae</taxon>
        <taxon>Ponerinae</taxon>
        <taxon>Ponerini</taxon>
        <taxon>Dinoponera</taxon>
    </lineage>
</organism>
<feature type="region of interest" description="Disordered" evidence="3">
    <location>
        <begin position="915"/>
        <end position="1012"/>
    </location>
</feature>
<dbReference type="InterPro" id="IPR052596">
    <property type="entry name" value="AMBRA1_autophagy"/>
</dbReference>
<dbReference type="GO" id="GO:0080008">
    <property type="term" value="C:Cul4-RING E3 ubiquitin ligase complex"/>
    <property type="evidence" value="ECO:0007669"/>
    <property type="project" value="TreeGrafter"/>
</dbReference>
<evidence type="ECO:0000256" key="1">
    <source>
        <dbReference type="PROSITE-ProRule" id="PRU00221"/>
    </source>
</evidence>
<evidence type="ECO:0000256" key="3">
    <source>
        <dbReference type="SAM" id="MobiDB-lite"/>
    </source>
</evidence>
<feature type="compositionally biased region" description="Basic and acidic residues" evidence="3">
    <location>
        <begin position="981"/>
        <end position="991"/>
    </location>
</feature>
<feature type="compositionally biased region" description="Polar residues" evidence="3">
    <location>
        <begin position="758"/>
        <end position="770"/>
    </location>
</feature>
<dbReference type="Gene3D" id="2.130.10.10">
    <property type="entry name" value="YVTN repeat-like/Quinoprotein amine dehydrogenase"/>
    <property type="match status" value="1"/>
</dbReference>
<feature type="region of interest" description="Disordered" evidence="3">
    <location>
        <begin position="882"/>
        <end position="901"/>
    </location>
</feature>
<dbReference type="SUPFAM" id="SSF50978">
    <property type="entry name" value="WD40 repeat-like"/>
    <property type="match status" value="1"/>
</dbReference>
<evidence type="ECO:0000313" key="4">
    <source>
        <dbReference type="Proteomes" id="UP000515204"/>
    </source>
</evidence>
<evidence type="ECO:0000313" key="5">
    <source>
        <dbReference type="RefSeq" id="XP_014479237.1"/>
    </source>
</evidence>
<dbReference type="RefSeq" id="XP_014479237.1">
    <property type="nucleotide sequence ID" value="XM_014623751.1"/>
</dbReference>
<proteinExistence type="predicted"/>
<dbReference type="PANTHER" id="PTHR22874">
    <property type="entry name" value="ACTIVATING MOLECULE IN BECN1-REGULATED AUTOPHAGY PROTEIN 1"/>
    <property type="match status" value="1"/>
</dbReference>
<feature type="region of interest" description="Disordered" evidence="3">
    <location>
        <begin position="2045"/>
        <end position="2100"/>
    </location>
</feature>
<feature type="region of interest" description="Disordered" evidence="3">
    <location>
        <begin position="1189"/>
        <end position="1233"/>
    </location>
</feature>
<feature type="compositionally biased region" description="Polar residues" evidence="3">
    <location>
        <begin position="315"/>
        <end position="327"/>
    </location>
</feature>
<feature type="region of interest" description="Disordered" evidence="3">
    <location>
        <begin position="300"/>
        <end position="360"/>
    </location>
</feature>
<feature type="compositionally biased region" description="Polar residues" evidence="3">
    <location>
        <begin position="457"/>
        <end position="477"/>
    </location>
</feature>
<feature type="region of interest" description="Disordered" evidence="3">
    <location>
        <begin position="1441"/>
        <end position="1488"/>
    </location>
</feature>
<feature type="region of interest" description="Disordered" evidence="3">
    <location>
        <begin position="2002"/>
        <end position="2023"/>
    </location>
</feature>
<dbReference type="InterPro" id="IPR001680">
    <property type="entry name" value="WD40_rpt"/>
</dbReference>
<feature type="region of interest" description="Disordered" evidence="3">
    <location>
        <begin position="1802"/>
        <end position="1862"/>
    </location>
</feature>
<dbReference type="InterPro" id="IPR015943">
    <property type="entry name" value="WD40/YVTN_repeat-like_dom_sf"/>
</dbReference>
<feature type="compositionally biased region" description="Polar residues" evidence="3">
    <location>
        <begin position="1221"/>
        <end position="1233"/>
    </location>
</feature>
<feature type="compositionally biased region" description="Basic and acidic residues" evidence="3">
    <location>
        <begin position="946"/>
        <end position="960"/>
    </location>
</feature>
<dbReference type="Proteomes" id="UP000515204">
    <property type="component" value="Unplaced"/>
</dbReference>
<feature type="region of interest" description="Disordered" evidence="3">
    <location>
        <begin position="1134"/>
        <end position="1175"/>
    </location>
</feature>
<feature type="region of interest" description="Disordered" evidence="3">
    <location>
        <begin position="1614"/>
        <end position="1681"/>
    </location>
</feature>
<dbReference type="KEGG" id="dqu:106746762"/>
<feature type="compositionally biased region" description="Polar residues" evidence="3">
    <location>
        <begin position="1041"/>
        <end position="1051"/>
    </location>
</feature>
<feature type="compositionally biased region" description="Polar residues" evidence="3">
    <location>
        <begin position="1718"/>
        <end position="1731"/>
    </location>
</feature>
<dbReference type="PROSITE" id="PS50082">
    <property type="entry name" value="WD_REPEATS_2"/>
    <property type="match status" value="1"/>
</dbReference>
<feature type="region of interest" description="Disordered" evidence="3">
    <location>
        <begin position="1027"/>
        <end position="1060"/>
    </location>
</feature>
<feature type="compositionally biased region" description="Low complexity" evidence="3">
    <location>
        <begin position="1395"/>
        <end position="1412"/>
    </location>
</feature>